<comment type="similarity">
    <text evidence="1 3">Belongs to the short-chain dehydrogenases/reductases (SDR) family.</text>
</comment>
<name>A0ABV6G7U0_9GAMM</name>
<comment type="caution">
    <text evidence="4">The sequence shown here is derived from an EMBL/GenBank/DDBJ whole genome shotgun (WGS) entry which is preliminary data.</text>
</comment>
<evidence type="ECO:0000256" key="3">
    <source>
        <dbReference type="RuleBase" id="RU000363"/>
    </source>
</evidence>
<dbReference type="InterPro" id="IPR036291">
    <property type="entry name" value="NAD(P)-bd_dom_sf"/>
</dbReference>
<dbReference type="InterPro" id="IPR002347">
    <property type="entry name" value="SDR_fam"/>
</dbReference>
<gene>
    <name evidence="4" type="ORF">ACFFHW_16055</name>
</gene>
<dbReference type="PRINTS" id="PR00081">
    <property type="entry name" value="GDHRDH"/>
</dbReference>
<evidence type="ECO:0000313" key="4">
    <source>
        <dbReference type="EMBL" id="MFC0269481.1"/>
    </source>
</evidence>
<accession>A0ABV6G7U0</accession>
<keyword evidence="2" id="KW-0560">Oxidoreductase</keyword>
<dbReference type="Gene3D" id="3.40.50.720">
    <property type="entry name" value="NAD(P)-binding Rossmann-like Domain"/>
    <property type="match status" value="1"/>
</dbReference>
<keyword evidence="5" id="KW-1185">Reference proteome</keyword>
<dbReference type="EMBL" id="JBHLVX010000060">
    <property type="protein sequence ID" value="MFC0269481.1"/>
    <property type="molecule type" value="Genomic_DNA"/>
</dbReference>
<organism evidence="4 5">
    <name type="scientific">Kushneria aurantia</name>
    <dbReference type="NCBI Taxonomy" id="504092"/>
    <lineage>
        <taxon>Bacteria</taxon>
        <taxon>Pseudomonadati</taxon>
        <taxon>Pseudomonadota</taxon>
        <taxon>Gammaproteobacteria</taxon>
        <taxon>Oceanospirillales</taxon>
        <taxon>Halomonadaceae</taxon>
        <taxon>Kushneria</taxon>
    </lineage>
</organism>
<dbReference type="PROSITE" id="PS00061">
    <property type="entry name" value="ADH_SHORT"/>
    <property type="match status" value="1"/>
</dbReference>
<dbReference type="SUPFAM" id="SSF51735">
    <property type="entry name" value="NAD(P)-binding Rossmann-fold domains"/>
    <property type="match status" value="1"/>
</dbReference>
<dbReference type="Proteomes" id="UP001589814">
    <property type="component" value="Unassembled WGS sequence"/>
</dbReference>
<dbReference type="InterPro" id="IPR020904">
    <property type="entry name" value="Sc_DH/Rdtase_CS"/>
</dbReference>
<dbReference type="PANTHER" id="PTHR44196">
    <property type="entry name" value="DEHYDROGENASE/REDUCTASE SDR FAMILY MEMBER 7B"/>
    <property type="match status" value="1"/>
</dbReference>
<protein>
    <submittedName>
        <fullName evidence="4">SDR family NAD(P)-dependent oxidoreductase</fullName>
    </submittedName>
</protein>
<evidence type="ECO:0000313" key="5">
    <source>
        <dbReference type="Proteomes" id="UP001589814"/>
    </source>
</evidence>
<dbReference type="RefSeq" id="WP_019951114.1">
    <property type="nucleotide sequence ID" value="NZ_JBHLVX010000060.1"/>
</dbReference>
<sequence length="239" mass="25418">MSSDAQDSRIAMISGANRGIGAAIAMHLKEKGWRLSLGVRRPDEIDPALTGDNVMVHAYEAASGEHDSAWVAATVERFGGVDALVNNAGIMIPKTVIEAEESDLDELYAINVKAPLRLAQAVWPHLKATGRGRIVSVVSLSGHRVKSPRSGIYSMSKFAALALTHALRQEGWDDGIRATALCPGMVATDMGKRAGGGDTAPEQMTQPEDLARLVAMALELPNTASLAELNVNASLDVYY</sequence>
<reference evidence="4 5" key="1">
    <citation type="submission" date="2024-09" db="EMBL/GenBank/DDBJ databases">
        <authorList>
            <person name="Sun Q."/>
            <person name="Mori K."/>
        </authorList>
    </citation>
    <scope>NUCLEOTIDE SEQUENCE [LARGE SCALE GENOMIC DNA]</scope>
    <source>
        <strain evidence="4 5">CCM 7415</strain>
    </source>
</reference>
<evidence type="ECO:0000256" key="1">
    <source>
        <dbReference type="ARBA" id="ARBA00006484"/>
    </source>
</evidence>
<evidence type="ECO:0000256" key="2">
    <source>
        <dbReference type="ARBA" id="ARBA00023002"/>
    </source>
</evidence>
<dbReference type="Pfam" id="PF00106">
    <property type="entry name" value="adh_short"/>
    <property type="match status" value="1"/>
</dbReference>
<dbReference type="PRINTS" id="PR00080">
    <property type="entry name" value="SDRFAMILY"/>
</dbReference>
<proteinExistence type="inferred from homology"/>
<dbReference type="PANTHER" id="PTHR44196:SF1">
    <property type="entry name" value="DEHYDROGENASE_REDUCTASE SDR FAMILY MEMBER 7B"/>
    <property type="match status" value="1"/>
</dbReference>